<dbReference type="GO" id="GO:0005576">
    <property type="term" value="C:extracellular region"/>
    <property type="evidence" value="ECO:0007669"/>
    <property type="project" value="UniProtKB-SubCell"/>
</dbReference>
<evidence type="ECO:0000256" key="1">
    <source>
        <dbReference type="ARBA" id="ARBA00004613"/>
    </source>
</evidence>
<evidence type="ECO:0000256" key="8">
    <source>
        <dbReference type="SAM" id="SignalP"/>
    </source>
</evidence>
<keyword evidence="5 8" id="KW-0732">Signal</keyword>
<keyword evidence="4" id="KW-0964">Secreted</keyword>
<evidence type="ECO:0000313" key="9">
    <source>
        <dbReference type="EMBL" id="TKR67053.1"/>
    </source>
</evidence>
<accession>A0A4U5MDX3</accession>
<comment type="similarity">
    <text evidence="2">Belongs to the fatty-acid and retinol-binding protein (FARBP) family.</text>
</comment>
<dbReference type="PANTHER" id="PTHR31418:SF7">
    <property type="entry name" value="FATTY-ACID AND RETINOL-BINDING PROTEIN 1"/>
    <property type="match status" value="1"/>
</dbReference>
<keyword evidence="10" id="KW-1185">Reference proteome</keyword>
<gene>
    <name evidence="9" type="ORF">L596_023263</name>
</gene>
<feature type="chain" id="PRO_5020938728" description="Fatty-acid and retinol-binding protein 1" evidence="8">
    <location>
        <begin position="19"/>
        <end position="196"/>
    </location>
</feature>
<keyword evidence="7" id="KW-0446">Lipid-binding</keyword>
<protein>
    <recommendedName>
        <fullName evidence="3">Fatty-acid and retinol-binding protein 1</fullName>
    </recommendedName>
</protein>
<reference evidence="9 10" key="1">
    <citation type="journal article" date="2015" name="Genome Biol.">
        <title>Comparative genomics of Steinernema reveals deeply conserved gene regulatory networks.</title>
        <authorList>
            <person name="Dillman A.R."/>
            <person name="Macchietto M."/>
            <person name="Porter C.F."/>
            <person name="Rogers A."/>
            <person name="Williams B."/>
            <person name="Antoshechkin I."/>
            <person name="Lee M.M."/>
            <person name="Goodwin Z."/>
            <person name="Lu X."/>
            <person name="Lewis E.E."/>
            <person name="Goodrich-Blair H."/>
            <person name="Stock S.P."/>
            <person name="Adams B.J."/>
            <person name="Sternberg P.W."/>
            <person name="Mortazavi A."/>
        </authorList>
    </citation>
    <scope>NUCLEOTIDE SEQUENCE [LARGE SCALE GENOMIC DNA]</scope>
    <source>
        <strain evidence="9 10">ALL</strain>
    </source>
</reference>
<evidence type="ECO:0000256" key="6">
    <source>
        <dbReference type="ARBA" id="ARBA00023054"/>
    </source>
</evidence>
<comment type="caution">
    <text evidence="9">The sequence shown here is derived from an EMBL/GenBank/DDBJ whole genome shotgun (WGS) entry which is preliminary data.</text>
</comment>
<dbReference type="OrthoDB" id="5808308at2759"/>
<dbReference type="AlphaFoldDB" id="A0A4U5MDX3"/>
<dbReference type="GO" id="GO:0008289">
    <property type="term" value="F:lipid binding"/>
    <property type="evidence" value="ECO:0007669"/>
    <property type="project" value="UniProtKB-KW"/>
</dbReference>
<dbReference type="Proteomes" id="UP000298663">
    <property type="component" value="Unassembled WGS sequence"/>
</dbReference>
<sequence length="196" mass="21890">MFFRFAVPVFLLAVAASAFPVFDVNKIPAEIKGEASEASQYSPNSESISEVIPVEVRDFYKSLTAEDKAVLKELAAKAKDFTTEEQAIEALKEKSESLYTRAKAIYDVVHAKVEALDTEAKTFVRSNIAIVREFRAEGKVPTVQQIKQFAKDVIAKYIALSPEAKVDLQTQFPQITKFAKNEKVRKIAEGLLKEQN</sequence>
<evidence type="ECO:0000256" key="2">
    <source>
        <dbReference type="ARBA" id="ARBA00006648"/>
    </source>
</evidence>
<feature type="signal peptide" evidence="8">
    <location>
        <begin position="1"/>
        <end position="18"/>
    </location>
</feature>
<dbReference type="Pfam" id="PF05823">
    <property type="entry name" value="Gp-FAR-1"/>
    <property type="match status" value="1"/>
</dbReference>
<evidence type="ECO:0000313" key="10">
    <source>
        <dbReference type="Proteomes" id="UP000298663"/>
    </source>
</evidence>
<evidence type="ECO:0000256" key="3">
    <source>
        <dbReference type="ARBA" id="ARBA00017453"/>
    </source>
</evidence>
<proteinExistence type="inferred from homology"/>
<dbReference type="PANTHER" id="PTHR31418">
    <property type="entry name" value="FATTY-ACID AND RETINOL-BINDING PROTEIN 1"/>
    <property type="match status" value="1"/>
</dbReference>
<dbReference type="EMBL" id="AZBU02000008">
    <property type="protein sequence ID" value="TKR67053.1"/>
    <property type="molecule type" value="Genomic_DNA"/>
</dbReference>
<reference evidence="9 10" key="2">
    <citation type="journal article" date="2019" name="G3 (Bethesda)">
        <title>Hybrid Assembly of the Genome of the Entomopathogenic Nematode Steinernema carpocapsae Identifies the X-Chromosome.</title>
        <authorList>
            <person name="Serra L."/>
            <person name="Macchietto M."/>
            <person name="Macias-Munoz A."/>
            <person name="McGill C.J."/>
            <person name="Rodriguez I.M."/>
            <person name="Rodriguez B."/>
            <person name="Murad R."/>
            <person name="Mortazavi A."/>
        </authorList>
    </citation>
    <scope>NUCLEOTIDE SEQUENCE [LARGE SCALE GENOMIC DNA]</scope>
    <source>
        <strain evidence="9 10">ALL</strain>
    </source>
</reference>
<evidence type="ECO:0000256" key="4">
    <source>
        <dbReference type="ARBA" id="ARBA00022525"/>
    </source>
</evidence>
<dbReference type="STRING" id="34508.A0A4U5MDX3"/>
<organism evidence="9 10">
    <name type="scientific">Steinernema carpocapsae</name>
    <name type="common">Entomopathogenic nematode</name>
    <dbReference type="NCBI Taxonomy" id="34508"/>
    <lineage>
        <taxon>Eukaryota</taxon>
        <taxon>Metazoa</taxon>
        <taxon>Ecdysozoa</taxon>
        <taxon>Nematoda</taxon>
        <taxon>Chromadorea</taxon>
        <taxon>Rhabditida</taxon>
        <taxon>Tylenchina</taxon>
        <taxon>Panagrolaimomorpha</taxon>
        <taxon>Strongyloidoidea</taxon>
        <taxon>Steinernematidae</taxon>
        <taxon>Steinernema</taxon>
    </lineage>
</organism>
<dbReference type="Gene3D" id="1.20.120.1100">
    <property type="match status" value="1"/>
</dbReference>
<dbReference type="InterPro" id="IPR008632">
    <property type="entry name" value="Gp-FAR-1"/>
</dbReference>
<keyword evidence="6" id="KW-0175">Coiled coil</keyword>
<name>A0A4U5MDX3_STECR</name>
<comment type="subcellular location">
    <subcellularLocation>
        <location evidence="1">Secreted</location>
    </subcellularLocation>
</comment>
<evidence type="ECO:0000256" key="5">
    <source>
        <dbReference type="ARBA" id="ARBA00022729"/>
    </source>
</evidence>
<evidence type="ECO:0000256" key="7">
    <source>
        <dbReference type="ARBA" id="ARBA00023121"/>
    </source>
</evidence>